<feature type="domain" description="Formyl transferase C-terminal" evidence="2">
    <location>
        <begin position="202"/>
        <end position="284"/>
    </location>
</feature>
<evidence type="ECO:0000259" key="2">
    <source>
        <dbReference type="Pfam" id="PF02911"/>
    </source>
</evidence>
<sequence length="293" mass="33651">MKILFIGTVEFSLRTLEKLLFLNSEIVGVCTKRTSAFNSDYANLAPTCVVNNIPYMYIDDINAKETIIWIKSLEPDIIFCFGWSSLIKKELLNLAPMGVVGYHPTALPLNRGRHPLIWALALGLKESASTFFFMEEGADDGDILSQKKFEILYEDDAQSIYNKVINISLRQIEEFLPELKNKTFIRKKQDHSLANIWKKRGKKDGIIDFRMNSDAIYNLVRALTKPYIGAHIEYKGKDVSIWKVEEIKYDKQNIENGKVLESDDNTIVIKTYDSAIKILEHEFEILPKVGEYL</sequence>
<dbReference type="EMBL" id="CP054493">
    <property type="protein sequence ID" value="QOY54082.1"/>
    <property type="molecule type" value="Genomic_DNA"/>
</dbReference>
<keyword evidence="3" id="KW-0808">Transferase</keyword>
<dbReference type="CDD" id="cd08702">
    <property type="entry name" value="Arna_FMT_C"/>
    <property type="match status" value="1"/>
</dbReference>
<accession>A0A7S7LZ51</accession>
<dbReference type="GO" id="GO:0005829">
    <property type="term" value="C:cytosol"/>
    <property type="evidence" value="ECO:0007669"/>
    <property type="project" value="TreeGrafter"/>
</dbReference>
<organism evidence="3 4">
    <name type="scientific">Candidatus Sulfurimonas marisnigri</name>
    <dbReference type="NCBI Taxonomy" id="2740405"/>
    <lineage>
        <taxon>Bacteria</taxon>
        <taxon>Pseudomonadati</taxon>
        <taxon>Campylobacterota</taxon>
        <taxon>Epsilonproteobacteria</taxon>
        <taxon>Campylobacterales</taxon>
        <taxon>Sulfurimonadaceae</taxon>
        <taxon>Sulfurimonas</taxon>
    </lineage>
</organism>
<dbReference type="Pfam" id="PF02911">
    <property type="entry name" value="Formyl_trans_C"/>
    <property type="match status" value="1"/>
</dbReference>
<dbReference type="KEGG" id="smas:HUE87_09355"/>
<dbReference type="SUPFAM" id="SSF50486">
    <property type="entry name" value="FMT C-terminal domain-like"/>
    <property type="match status" value="1"/>
</dbReference>
<keyword evidence="4" id="KW-1185">Reference proteome</keyword>
<dbReference type="InterPro" id="IPR005793">
    <property type="entry name" value="Formyl_trans_C"/>
</dbReference>
<dbReference type="Pfam" id="PF00551">
    <property type="entry name" value="Formyl_trans_N"/>
    <property type="match status" value="1"/>
</dbReference>
<feature type="domain" description="Formyl transferase N-terminal" evidence="1">
    <location>
        <begin position="2"/>
        <end position="165"/>
    </location>
</feature>
<evidence type="ECO:0000313" key="3">
    <source>
        <dbReference type="EMBL" id="QOY54082.1"/>
    </source>
</evidence>
<evidence type="ECO:0000259" key="1">
    <source>
        <dbReference type="Pfam" id="PF00551"/>
    </source>
</evidence>
<reference evidence="3 4" key="1">
    <citation type="submission" date="2020-05" db="EMBL/GenBank/DDBJ databases">
        <title>Sulfurimonas marisnigri, sp. nov., and Sulfurimonas baltica, sp. nov., manganese oxide reducing chemolithoautotrophs of the class Epsilonproteobacteria isolated from the pelagic redoxclines of the Black and Baltic Seas and emended description of the genus Sulfurimonas.</title>
        <authorList>
            <person name="Henkel J.V."/>
            <person name="Laudan C."/>
            <person name="Werner J."/>
            <person name="Neu T."/>
            <person name="Plewe S."/>
            <person name="Sproer C."/>
            <person name="Bunk B."/>
            <person name="Schulz-Vogt H.N."/>
        </authorList>
    </citation>
    <scope>NUCLEOTIDE SEQUENCE [LARGE SCALE GENOMIC DNA]</scope>
    <source>
        <strain evidence="3 4">SoZ1</strain>
    </source>
</reference>
<dbReference type="RefSeq" id="WP_194366093.1">
    <property type="nucleotide sequence ID" value="NZ_CP054493.1"/>
</dbReference>
<dbReference type="SUPFAM" id="SSF53328">
    <property type="entry name" value="Formyltransferase"/>
    <property type="match status" value="1"/>
</dbReference>
<dbReference type="AlphaFoldDB" id="A0A7S7LZ51"/>
<proteinExistence type="predicted"/>
<gene>
    <name evidence="3" type="ORF">HUE87_09355</name>
</gene>
<dbReference type="CDD" id="cd08651">
    <property type="entry name" value="FMT_core_like_4"/>
    <property type="match status" value="1"/>
</dbReference>
<protein>
    <submittedName>
        <fullName evidence="3">Methionyl-tRNA formyltransferase</fullName>
    </submittedName>
</protein>
<evidence type="ECO:0000313" key="4">
    <source>
        <dbReference type="Proteomes" id="UP000593836"/>
    </source>
</evidence>
<name>A0A7S7LZ51_9BACT</name>
<dbReference type="GO" id="GO:0004479">
    <property type="term" value="F:methionyl-tRNA formyltransferase activity"/>
    <property type="evidence" value="ECO:0007669"/>
    <property type="project" value="TreeGrafter"/>
</dbReference>
<dbReference type="InterPro" id="IPR036477">
    <property type="entry name" value="Formyl_transf_N_sf"/>
</dbReference>
<dbReference type="InterPro" id="IPR011034">
    <property type="entry name" value="Formyl_transferase-like_C_sf"/>
</dbReference>
<dbReference type="Proteomes" id="UP000593836">
    <property type="component" value="Chromosome"/>
</dbReference>
<dbReference type="Gene3D" id="3.40.50.12230">
    <property type="match status" value="1"/>
</dbReference>
<dbReference type="PANTHER" id="PTHR11138:SF5">
    <property type="entry name" value="METHIONYL-TRNA FORMYLTRANSFERASE, MITOCHONDRIAL"/>
    <property type="match status" value="1"/>
</dbReference>
<dbReference type="InterPro" id="IPR002376">
    <property type="entry name" value="Formyl_transf_N"/>
</dbReference>
<dbReference type="PANTHER" id="PTHR11138">
    <property type="entry name" value="METHIONYL-TRNA FORMYLTRANSFERASE"/>
    <property type="match status" value="1"/>
</dbReference>